<keyword evidence="1" id="KW-0732">Signal</keyword>
<proteinExistence type="predicted"/>
<protein>
    <submittedName>
        <fullName evidence="3">DUF1080 domain-containing protein</fullName>
    </submittedName>
</protein>
<dbReference type="EMBL" id="SMFL01000011">
    <property type="protein sequence ID" value="TDE11723.1"/>
    <property type="molecule type" value="Genomic_DNA"/>
</dbReference>
<dbReference type="Gene3D" id="2.60.120.560">
    <property type="entry name" value="Exo-inulinase, domain 1"/>
    <property type="match status" value="1"/>
</dbReference>
<evidence type="ECO:0000313" key="4">
    <source>
        <dbReference type="Proteomes" id="UP000294850"/>
    </source>
</evidence>
<evidence type="ECO:0000256" key="1">
    <source>
        <dbReference type="SAM" id="SignalP"/>
    </source>
</evidence>
<dbReference type="Proteomes" id="UP000294850">
    <property type="component" value="Unassembled WGS sequence"/>
</dbReference>
<dbReference type="RefSeq" id="WP_131961048.1">
    <property type="nucleotide sequence ID" value="NZ_SMFL01000011.1"/>
</dbReference>
<sequence length="211" mass="23511">MLKVKQLLALCAAVLFINSAFLVIESPVSDQKAKPVKLFNGKDLTGWKINGTEKWYVDKGELICESGPDKQYGYLTTDKFYKNFDLSLKFKQEANGNSGVFFRSTVDGTKVSGWQVEVAPPNHDTGGVYESYGRGWLVQIEDAKEGFLKMGEWNTLRIRVVDDKVQTWLNGNPMVDFTDAKIGAADGSIALQIHDGGGIKVRWKDIVVQQL</sequence>
<evidence type="ECO:0000259" key="2">
    <source>
        <dbReference type="Pfam" id="PF06439"/>
    </source>
</evidence>
<gene>
    <name evidence="3" type="ORF">E0F88_25200</name>
</gene>
<feature type="domain" description="3-keto-alpha-glucoside-1,2-lyase/3-keto-2-hydroxy-glucal hydratase" evidence="2">
    <location>
        <begin position="35"/>
        <end position="208"/>
    </location>
</feature>
<accession>A0A4R5DM35</accession>
<reference evidence="3 4" key="1">
    <citation type="submission" date="2019-03" db="EMBL/GenBank/DDBJ databases">
        <title>Dyadobacter AR-3-6 sp. nov., isolated from arctic soil.</title>
        <authorList>
            <person name="Chaudhary D.K."/>
        </authorList>
    </citation>
    <scope>NUCLEOTIDE SEQUENCE [LARGE SCALE GENOMIC DNA]</scope>
    <source>
        <strain evidence="3 4">AR-3-6</strain>
    </source>
</reference>
<comment type="caution">
    <text evidence="3">The sequence shown here is derived from an EMBL/GenBank/DDBJ whole genome shotgun (WGS) entry which is preliminary data.</text>
</comment>
<feature type="signal peptide" evidence="1">
    <location>
        <begin position="1"/>
        <end position="22"/>
    </location>
</feature>
<keyword evidence="4" id="KW-1185">Reference proteome</keyword>
<dbReference type="Pfam" id="PF06439">
    <property type="entry name" value="3keto-disac_hyd"/>
    <property type="match status" value="1"/>
</dbReference>
<dbReference type="OrthoDB" id="9784457at2"/>
<feature type="chain" id="PRO_5020817042" evidence="1">
    <location>
        <begin position="23"/>
        <end position="211"/>
    </location>
</feature>
<dbReference type="GO" id="GO:0016787">
    <property type="term" value="F:hydrolase activity"/>
    <property type="evidence" value="ECO:0007669"/>
    <property type="project" value="InterPro"/>
</dbReference>
<dbReference type="AlphaFoldDB" id="A0A4R5DM35"/>
<dbReference type="InterPro" id="IPR010496">
    <property type="entry name" value="AL/BT2_dom"/>
</dbReference>
<name>A0A4R5DM35_9BACT</name>
<evidence type="ECO:0000313" key="3">
    <source>
        <dbReference type="EMBL" id="TDE11723.1"/>
    </source>
</evidence>
<organism evidence="3 4">
    <name type="scientific">Dyadobacter psychrotolerans</name>
    <dbReference type="NCBI Taxonomy" id="2541721"/>
    <lineage>
        <taxon>Bacteria</taxon>
        <taxon>Pseudomonadati</taxon>
        <taxon>Bacteroidota</taxon>
        <taxon>Cytophagia</taxon>
        <taxon>Cytophagales</taxon>
        <taxon>Spirosomataceae</taxon>
        <taxon>Dyadobacter</taxon>
    </lineage>
</organism>